<evidence type="ECO:0000256" key="3">
    <source>
        <dbReference type="PROSITE-ProRule" id="PRU00023"/>
    </source>
</evidence>
<protein>
    <submittedName>
        <fullName evidence="4">Ankyrin repeat-containing domain protein</fullName>
    </submittedName>
</protein>
<proteinExistence type="predicted"/>
<name>A0AAD7JAD2_9AGAR</name>
<dbReference type="SUPFAM" id="SSF48403">
    <property type="entry name" value="Ankyrin repeat"/>
    <property type="match status" value="1"/>
</dbReference>
<dbReference type="Pfam" id="PF12796">
    <property type="entry name" value="Ank_2"/>
    <property type="match status" value="2"/>
</dbReference>
<feature type="repeat" description="ANK" evidence="3">
    <location>
        <begin position="166"/>
        <end position="198"/>
    </location>
</feature>
<keyword evidence="1" id="KW-0677">Repeat</keyword>
<evidence type="ECO:0000256" key="2">
    <source>
        <dbReference type="ARBA" id="ARBA00023043"/>
    </source>
</evidence>
<evidence type="ECO:0000313" key="4">
    <source>
        <dbReference type="EMBL" id="KAJ7759541.1"/>
    </source>
</evidence>
<dbReference type="PANTHER" id="PTHR24171:SF9">
    <property type="entry name" value="ANKYRIN REPEAT DOMAIN-CONTAINING PROTEIN 39"/>
    <property type="match status" value="1"/>
</dbReference>
<dbReference type="PROSITE" id="PS50297">
    <property type="entry name" value="ANK_REP_REGION"/>
    <property type="match status" value="5"/>
</dbReference>
<evidence type="ECO:0000313" key="5">
    <source>
        <dbReference type="Proteomes" id="UP001215598"/>
    </source>
</evidence>
<feature type="repeat" description="ANK" evidence="3">
    <location>
        <begin position="298"/>
        <end position="330"/>
    </location>
</feature>
<gene>
    <name evidence="4" type="ORF">B0H16DRAFT_593676</name>
</gene>
<dbReference type="Proteomes" id="UP001215598">
    <property type="component" value="Unassembled WGS sequence"/>
</dbReference>
<dbReference type="AlphaFoldDB" id="A0AAD7JAD2"/>
<dbReference type="PRINTS" id="PR01415">
    <property type="entry name" value="ANKYRIN"/>
</dbReference>
<feature type="repeat" description="ANK" evidence="3">
    <location>
        <begin position="265"/>
        <end position="297"/>
    </location>
</feature>
<dbReference type="PANTHER" id="PTHR24171">
    <property type="entry name" value="ANKYRIN REPEAT DOMAIN-CONTAINING PROTEIN 39-RELATED"/>
    <property type="match status" value="1"/>
</dbReference>
<accession>A0AAD7JAD2</accession>
<feature type="repeat" description="ANK" evidence="3">
    <location>
        <begin position="199"/>
        <end position="231"/>
    </location>
</feature>
<reference evidence="4" key="1">
    <citation type="submission" date="2023-03" db="EMBL/GenBank/DDBJ databases">
        <title>Massive genome expansion in bonnet fungi (Mycena s.s.) driven by repeated elements and novel gene families across ecological guilds.</title>
        <authorList>
            <consortium name="Lawrence Berkeley National Laboratory"/>
            <person name="Harder C.B."/>
            <person name="Miyauchi S."/>
            <person name="Viragh M."/>
            <person name="Kuo A."/>
            <person name="Thoen E."/>
            <person name="Andreopoulos B."/>
            <person name="Lu D."/>
            <person name="Skrede I."/>
            <person name="Drula E."/>
            <person name="Henrissat B."/>
            <person name="Morin E."/>
            <person name="Kohler A."/>
            <person name="Barry K."/>
            <person name="LaButti K."/>
            <person name="Morin E."/>
            <person name="Salamov A."/>
            <person name="Lipzen A."/>
            <person name="Mereny Z."/>
            <person name="Hegedus B."/>
            <person name="Baldrian P."/>
            <person name="Stursova M."/>
            <person name="Weitz H."/>
            <person name="Taylor A."/>
            <person name="Grigoriev I.V."/>
            <person name="Nagy L.G."/>
            <person name="Martin F."/>
            <person name="Kauserud H."/>
        </authorList>
    </citation>
    <scope>NUCLEOTIDE SEQUENCE</scope>
    <source>
        <strain evidence="4">CBHHK182m</strain>
    </source>
</reference>
<dbReference type="SMART" id="SM00248">
    <property type="entry name" value="ANK"/>
    <property type="match status" value="5"/>
</dbReference>
<sequence>MNALSIRYLGQIVALPKFWEQVKAADPARKDCSAVPHTTVDKLCVMMRKTLGDLESKGTKPLPFDYEGVDLLASTLLKGVTDILETVGDNFAPNYVGKWHSHFRMVVQLLRREWCKEYLPDSYHLAHEKIFKARRSPGATETEGRAAANIDNEDRVPAETEGTAAANVNDLFVASQSGQLDVVKFLIERGADVNASNKDGYTSLYLASERGHLDIARFLIEHGANIEASNKDGYTSLHLVSRDGHLDIVKFLIEHGADINASTWSGYTSLYIASQNGHLDVVKFLIEHGANIEAKDKDGRTSLSVASRNGHRDIVKFLIEHGAETNASPLKSLVKKITSML</sequence>
<dbReference type="Gene3D" id="1.25.40.20">
    <property type="entry name" value="Ankyrin repeat-containing domain"/>
    <property type="match status" value="2"/>
</dbReference>
<organism evidence="4 5">
    <name type="scientific">Mycena metata</name>
    <dbReference type="NCBI Taxonomy" id="1033252"/>
    <lineage>
        <taxon>Eukaryota</taxon>
        <taxon>Fungi</taxon>
        <taxon>Dikarya</taxon>
        <taxon>Basidiomycota</taxon>
        <taxon>Agaricomycotina</taxon>
        <taxon>Agaricomycetes</taxon>
        <taxon>Agaricomycetidae</taxon>
        <taxon>Agaricales</taxon>
        <taxon>Marasmiineae</taxon>
        <taxon>Mycenaceae</taxon>
        <taxon>Mycena</taxon>
    </lineage>
</organism>
<keyword evidence="2 3" id="KW-0040">ANK repeat</keyword>
<feature type="repeat" description="ANK" evidence="3">
    <location>
        <begin position="232"/>
        <end position="264"/>
    </location>
</feature>
<comment type="caution">
    <text evidence="4">The sequence shown here is derived from an EMBL/GenBank/DDBJ whole genome shotgun (WGS) entry which is preliminary data.</text>
</comment>
<dbReference type="PROSITE" id="PS50088">
    <property type="entry name" value="ANK_REPEAT"/>
    <property type="match status" value="5"/>
</dbReference>
<dbReference type="EMBL" id="JARKIB010000039">
    <property type="protein sequence ID" value="KAJ7759541.1"/>
    <property type="molecule type" value="Genomic_DNA"/>
</dbReference>
<evidence type="ECO:0000256" key="1">
    <source>
        <dbReference type="ARBA" id="ARBA00022737"/>
    </source>
</evidence>
<keyword evidence="5" id="KW-1185">Reference proteome</keyword>
<dbReference type="InterPro" id="IPR002110">
    <property type="entry name" value="Ankyrin_rpt"/>
</dbReference>
<dbReference type="InterPro" id="IPR036770">
    <property type="entry name" value="Ankyrin_rpt-contain_sf"/>
</dbReference>